<dbReference type="STRING" id="761204.W2Q6S5"/>
<dbReference type="RefSeq" id="XP_008906764.1">
    <property type="nucleotide sequence ID" value="XM_008908516.1"/>
</dbReference>
<evidence type="ECO:0000313" key="2">
    <source>
        <dbReference type="Proteomes" id="UP000018817"/>
    </source>
</evidence>
<dbReference type="VEuPathDB" id="FungiDB:PPTG_23108"/>
<gene>
    <name evidence="1" type="ORF">PPTG_23108</name>
</gene>
<name>W2Q6S5_PHYN3</name>
<dbReference type="GeneID" id="20191707"/>
<evidence type="ECO:0000313" key="1">
    <source>
        <dbReference type="EMBL" id="ETN07960.1"/>
    </source>
</evidence>
<reference evidence="2" key="1">
    <citation type="submission" date="2011-12" db="EMBL/GenBank/DDBJ databases">
        <authorList>
            <consortium name="The Broad Institute Genome Sequencing Platform"/>
            <person name="Russ C."/>
            <person name="Tyler B."/>
            <person name="Panabieres F."/>
            <person name="Shan W."/>
            <person name="Tripathy S."/>
            <person name="Grunwald N."/>
            <person name="Machado M."/>
            <person name="Young S.K."/>
            <person name="Zeng Q."/>
            <person name="Gargeya S."/>
            <person name="Fitzgerald M."/>
            <person name="Haas B."/>
            <person name="Abouelleil A."/>
            <person name="Alvarado L."/>
            <person name="Arachchi H.M."/>
            <person name="Berlin A."/>
            <person name="Chapman S.B."/>
            <person name="Gearin G."/>
            <person name="Goldberg J."/>
            <person name="Griggs A."/>
            <person name="Gujja S."/>
            <person name="Hansen M."/>
            <person name="Heiman D."/>
            <person name="Howarth C."/>
            <person name="Larimer J."/>
            <person name="Lui A."/>
            <person name="MacDonald P.J.P."/>
            <person name="McCowen C."/>
            <person name="Montmayeur A."/>
            <person name="Murphy C."/>
            <person name="Neiman D."/>
            <person name="Pearson M."/>
            <person name="Priest M."/>
            <person name="Roberts A."/>
            <person name="Saif S."/>
            <person name="Shea T."/>
            <person name="Sisk P."/>
            <person name="Stolte C."/>
            <person name="Sykes S."/>
            <person name="Wortman J."/>
            <person name="Nusbaum C."/>
            <person name="Birren B."/>
        </authorList>
    </citation>
    <scope>NUCLEOTIDE SEQUENCE [LARGE SCALE GENOMIC DNA]</scope>
    <source>
        <strain evidence="2">INRA-310</strain>
    </source>
</reference>
<reference evidence="1 2" key="2">
    <citation type="submission" date="2013-11" db="EMBL/GenBank/DDBJ databases">
        <title>The Genome Sequence of Phytophthora parasitica INRA-310.</title>
        <authorList>
            <consortium name="The Broad Institute Genomics Platform"/>
            <person name="Russ C."/>
            <person name="Tyler B."/>
            <person name="Panabieres F."/>
            <person name="Shan W."/>
            <person name="Tripathy S."/>
            <person name="Grunwald N."/>
            <person name="Machado M."/>
            <person name="Johnson C.S."/>
            <person name="Arredondo F."/>
            <person name="Hong C."/>
            <person name="Coffey M."/>
            <person name="Young S.K."/>
            <person name="Zeng Q."/>
            <person name="Gargeya S."/>
            <person name="Fitzgerald M."/>
            <person name="Abouelleil A."/>
            <person name="Alvarado L."/>
            <person name="Chapman S.B."/>
            <person name="Gainer-Dewar J."/>
            <person name="Goldberg J."/>
            <person name="Griggs A."/>
            <person name="Gujja S."/>
            <person name="Hansen M."/>
            <person name="Howarth C."/>
            <person name="Imamovic A."/>
            <person name="Ireland A."/>
            <person name="Larimer J."/>
            <person name="McCowan C."/>
            <person name="Murphy C."/>
            <person name="Pearson M."/>
            <person name="Poon T.W."/>
            <person name="Priest M."/>
            <person name="Roberts A."/>
            <person name="Saif S."/>
            <person name="Shea T."/>
            <person name="Sykes S."/>
            <person name="Wortman J."/>
            <person name="Nusbaum C."/>
            <person name="Birren B."/>
        </authorList>
    </citation>
    <scope>NUCLEOTIDE SEQUENCE [LARGE SCALE GENOMIC DNA]</scope>
    <source>
        <strain evidence="1 2">INRA-310</strain>
    </source>
</reference>
<dbReference type="AlphaFoldDB" id="W2Q6S5"/>
<proteinExistence type="predicted"/>
<dbReference type="EMBL" id="KI669590">
    <property type="protein sequence ID" value="ETN07960.1"/>
    <property type="molecule type" value="Genomic_DNA"/>
</dbReference>
<organism evidence="1 2">
    <name type="scientific">Phytophthora nicotianae (strain INRA-310)</name>
    <name type="common">Phytophthora parasitica</name>
    <dbReference type="NCBI Taxonomy" id="761204"/>
    <lineage>
        <taxon>Eukaryota</taxon>
        <taxon>Sar</taxon>
        <taxon>Stramenopiles</taxon>
        <taxon>Oomycota</taxon>
        <taxon>Peronosporomycetes</taxon>
        <taxon>Peronosporales</taxon>
        <taxon>Peronosporaceae</taxon>
        <taxon>Phytophthora</taxon>
    </lineage>
</organism>
<protein>
    <submittedName>
        <fullName evidence="1">Uncharacterized protein</fullName>
    </submittedName>
</protein>
<dbReference type="Proteomes" id="UP000018817">
    <property type="component" value="Unassembled WGS sequence"/>
</dbReference>
<accession>W2Q6S5</accession>
<sequence length="108" mass="12077">MLDANEKVISRADQEAFNVAALNQRPSPKDQTAVLKYLFATEFVSRSFIKSIIVKATRRSSLDAAKFLYAKGVISPGMIETAFLSAVDENESDVLSFLARLEPFQQRF</sequence>